<evidence type="ECO:0000256" key="1">
    <source>
        <dbReference type="PROSITE-ProRule" id="PRU01251"/>
    </source>
</evidence>
<dbReference type="CDD" id="cd07812">
    <property type="entry name" value="SRPBCC"/>
    <property type="match status" value="1"/>
</dbReference>
<sequence>MSRMTTAMGNAHRLTRYAMEEASRTGRTELGVEHLFLALTLDEADAGQVLRAAGATIAAAREAVAAEEAAHLAALGAAGAGLAPGPIAVGPSAGWAWSPVAERVLTSPGDGTSAGILRRLLDEPSGAIEAMLRRLNMTADDLRARLDAAAGLPPVTTVRRRHPLARSAASFVAAPVDETWALVSDPERLPEWEDSVGHVSAAPDGDWVATPRDDVETRPAFRRLSISRTMDADAHHVTWTFRYPDAPKANARRIGLRLEPAAGGTTVHIDYSWERTYRRRRSGLGWMMAPLYRVALAMQVARVGAAIGAAVR</sequence>
<dbReference type="InterPro" id="IPR019587">
    <property type="entry name" value="Polyketide_cyclase/dehydratase"/>
</dbReference>
<dbReference type="Gene3D" id="3.30.530.20">
    <property type="match status" value="1"/>
</dbReference>
<reference evidence="3 4" key="1">
    <citation type="submission" date="2019-03" db="EMBL/GenBank/DDBJ databases">
        <title>Genome Sequencing and Assembly of Various Microbes Isolated from Partially Reclaimed Soil and Acid Mine Drainage (AMD) Site.</title>
        <authorList>
            <person name="Steinbock B."/>
            <person name="Bechtold R."/>
            <person name="Sevigny J.L."/>
            <person name="Thomas D."/>
            <person name="Cuthill L.R."/>
            <person name="Aveiro Johannsen E.J."/>
            <person name="Thomas K."/>
            <person name="Ghosh A."/>
        </authorList>
    </citation>
    <scope>NUCLEOTIDE SEQUENCE [LARGE SCALE GENOMIC DNA]</scope>
    <source>
        <strain evidence="3 4">F-B2</strain>
    </source>
</reference>
<dbReference type="Pfam" id="PF10604">
    <property type="entry name" value="Polyketide_cyc2"/>
    <property type="match status" value="1"/>
</dbReference>
<evidence type="ECO:0000313" key="3">
    <source>
        <dbReference type="EMBL" id="TDL45909.1"/>
    </source>
</evidence>
<organism evidence="3 4">
    <name type="scientific">Microbacterium oleivorans</name>
    <dbReference type="NCBI Taxonomy" id="273677"/>
    <lineage>
        <taxon>Bacteria</taxon>
        <taxon>Bacillati</taxon>
        <taxon>Actinomycetota</taxon>
        <taxon>Actinomycetes</taxon>
        <taxon>Micrococcales</taxon>
        <taxon>Microbacteriaceae</taxon>
        <taxon>Microbacterium</taxon>
    </lineage>
</organism>
<protein>
    <submittedName>
        <fullName evidence="3">SRPBCC family protein</fullName>
    </submittedName>
</protein>
<gene>
    <name evidence="3" type="ORF">E2R54_05585</name>
</gene>
<evidence type="ECO:0000259" key="2">
    <source>
        <dbReference type="PROSITE" id="PS51903"/>
    </source>
</evidence>
<dbReference type="SUPFAM" id="SSF55961">
    <property type="entry name" value="Bet v1-like"/>
    <property type="match status" value="1"/>
</dbReference>
<dbReference type="AlphaFoldDB" id="A0A4R5YLI9"/>
<dbReference type="Gene3D" id="1.10.1780.10">
    <property type="entry name" value="Clp, N-terminal domain"/>
    <property type="match status" value="1"/>
</dbReference>
<evidence type="ECO:0000313" key="4">
    <source>
        <dbReference type="Proteomes" id="UP000295633"/>
    </source>
</evidence>
<accession>A0A4R5YLI9</accession>
<dbReference type="InterPro" id="IPR004176">
    <property type="entry name" value="Clp_R_N"/>
</dbReference>
<name>A0A4R5YLI9_9MICO</name>
<dbReference type="EMBL" id="SMZX01000001">
    <property type="protein sequence ID" value="TDL45909.1"/>
    <property type="molecule type" value="Genomic_DNA"/>
</dbReference>
<dbReference type="PROSITE" id="PS51903">
    <property type="entry name" value="CLP_R"/>
    <property type="match status" value="1"/>
</dbReference>
<dbReference type="SUPFAM" id="SSF81923">
    <property type="entry name" value="Double Clp-N motif"/>
    <property type="match status" value="1"/>
</dbReference>
<comment type="caution">
    <text evidence="3">The sequence shown here is derived from an EMBL/GenBank/DDBJ whole genome shotgun (WGS) entry which is preliminary data.</text>
</comment>
<dbReference type="Pfam" id="PF02861">
    <property type="entry name" value="Clp_N"/>
    <property type="match status" value="1"/>
</dbReference>
<keyword evidence="1" id="KW-0677">Repeat</keyword>
<dbReference type="Proteomes" id="UP000295633">
    <property type="component" value="Unassembled WGS sequence"/>
</dbReference>
<feature type="domain" description="Clp R" evidence="2">
    <location>
        <begin position="1"/>
        <end position="70"/>
    </location>
</feature>
<proteinExistence type="predicted"/>
<dbReference type="InterPro" id="IPR036628">
    <property type="entry name" value="Clp_N_dom_sf"/>
</dbReference>
<dbReference type="InterPro" id="IPR023393">
    <property type="entry name" value="START-like_dom_sf"/>
</dbReference>